<feature type="transmembrane region" description="Helical" evidence="2">
    <location>
        <begin position="339"/>
        <end position="360"/>
    </location>
</feature>
<dbReference type="OrthoDB" id="3341722at2"/>
<keyword evidence="2" id="KW-1133">Transmembrane helix</keyword>
<evidence type="ECO:0000313" key="3">
    <source>
        <dbReference type="EMBL" id="TDO33054.1"/>
    </source>
</evidence>
<sequence length="454" mass="49040">MRDRLVRAVSRARGWRWVALAVAAAVFAVFLIAQRQSVTVSYGQSPSSGAGVAEGSAGELGDATVPSADEMTALVKAQPVVRLPGAVAHWDEQRVRAAAGGEDIRILVTPPGLDEAERARVRGVEEATVRVIGTQVTGGSYRATADRLPEWRAQFSTGDVTVALVTLISALRKVDAPAEPAAGPQWREPTEAELAPVVTELRRTGRHIGPGATLDDVPQTAATAFPDNRPLVVALARQPYGKALPHYGRALERVFPDTPILVMYGDWIEYSGPRAADFAELAAVTFYSQSGDRISRYAYPQRNILGAYLSRVTDVRYAGLFDRPLPYVPFDPLRVGLPVLPWLFAACVLVFLVLSVRPVARPSSRRRPTAAPARLAALTALAVEQSALTGRDSDAALTRGLTQLAAARTALEEKLPDRHVRRLLDAAEAELDEAGRTMPFKGYRPGEYLRGELS</sequence>
<keyword evidence="2" id="KW-0812">Transmembrane</keyword>
<dbReference type="AlphaFoldDB" id="A0A4R6JBF2"/>
<dbReference type="Proteomes" id="UP000294901">
    <property type="component" value="Unassembled WGS sequence"/>
</dbReference>
<dbReference type="EMBL" id="SNWR01000002">
    <property type="protein sequence ID" value="TDO33054.1"/>
    <property type="molecule type" value="Genomic_DNA"/>
</dbReference>
<feature type="region of interest" description="Disordered" evidence="1">
    <location>
        <begin position="43"/>
        <end position="63"/>
    </location>
</feature>
<protein>
    <recommendedName>
        <fullName evidence="5">DUF4350 domain-containing protein</fullName>
    </recommendedName>
</protein>
<evidence type="ECO:0000256" key="2">
    <source>
        <dbReference type="SAM" id="Phobius"/>
    </source>
</evidence>
<gene>
    <name evidence="3" type="ORF">C8E87_8535</name>
</gene>
<proteinExistence type="predicted"/>
<feature type="compositionally biased region" description="Low complexity" evidence="1">
    <location>
        <begin position="47"/>
        <end position="61"/>
    </location>
</feature>
<evidence type="ECO:0000313" key="4">
    <source>
        <dbReference type="Proteomes" id="UP000294901"/>
    </source>
</evidence>
<accession>A0A4R6JBF2</accession>
<keyword evidence="4" id="KW-1185">Reference proteome</keyword>
<name>A0A4R6JBF2_9ACTN</name>
<keyword evidence="2" id="KW-0472">Membrane</keyword>
<organism evidence="3 4">
    <name type="scientific">Paractinoplanes brasiliensis</name>
    <dbReference type="NCBI Taxonomy" id="52695"/>
    <lineage>
        <taxon>Bacteria</taxon>
        <taxon>Bacillati</taxon>
        <taxon>Actinomycetota</taxon>
        <taxon>Actinomycetes</taxon>
        <taxon>Micromonosporales</taxon>
        <taxon>Micromonosporaceae</taxon>
        <taxon>Paractinoplanes</taxon>
    </lineage>
</organism>
<comment type="caution">
    <text evidence="3">The sequence shown here is derived from an EMBL/GenBank/DDBJ whole genome shotgun (WGS) entry which is preliminary data.</text>
</comment>
<evidence type="ECO:0000256" key="1">
    <source>
        <dbReference type="SAM" id="MobiDB-lite"/>
    </source>
</evidence>
<evidence type="ECO:0008006" key="5">
    <source>
        <dbReference type="Google" id="ProtNLM"/>
    </source>
</evidence>
<reference evidence="3 4" key="1">
    <citation type="submission" date="2019-03" db="EMBL/GenBank/DDBJ databases">
        <title>Sequencing the genomes of 1000 actinobacteria strains.</title>
        <authorList>
            <person name="Klenk H.-P."/>
        </authorList>
    </citation>
    <scope>NUCLEOTIDE SEQUENCE [LARGE SCALE GENOMIC DNA]</scope>
    <source>
        <strain evidence="3 4">DSM 43805</strain>
    </source>
</reference>